<keyword evidence="9" id="KW-1185">Reference proteome</keyword>
<feature type="transmembrane region" description="Helical" evidence="7">
    <location>
        <begin position="194"/>
        <end position="213"/>
    </location>
</feature>
<comment type="similarity">
    <text evidence="2">Belongs to the chromate ion transporter (CHR) (TC 2.A.51) family.</text>
</comment>
<feature type="transmembrane region" description="Helical" evidence="7">
    <location>
        <begin position="431"/>
        <end position="455"/>
    </location>
</feature>
<evidence type="ECO:0000256" key="6">
    <source>
        <dbReference type="ARBA" id="ARBA00023136"/>
    </source>
</evidence>
<feature type="transmembrane region" description="Helical" evidence="7">
    <location>
        <begin position="386"/>
        <end position="411"/>
    </location>
</feature>
<dbReference type="EMBL" id="JAFIQO010000116">
    <property type="protein sequence ID" value="MBP0057342.1"/>
    <property type="molecule type" value="Genomic_DNA"/>
</dbReference>
<organism evidence="8 9">
    <name type="scientific">Anaerobutyricum soehngenii</name>
    <dbReference type="NCBI Taxonomy" id="105843"/>
    <lineage>
        <taxon>Bacteria</taxon>
        <taxon>Bacillati</taxon>
        <taxon>Bacillota</taxon>
        <taxon>Clostridia</taxon>
        <taxon>Lachnospirales</taxon>
        <taxon>Lachnospiraceae</taxon>
        <taxon>Anaerobutyricum</taxon>
    </lineage>
</organism>
<feature type="transmembrane region" description="Helical" evidence="7">
    <location>
        <begin position="167"/>
        <end position="188"/>
    </location>
</feature>
<dbReference type="PANTHER" id="PTHR43663">
    <property type="entry name" value="CHROMATE TRANSPORT PROTEIN-RELATED"/>
    <property type="match status" value="1"/>
</dbReference>
<comment type="subcellular location">
    <subcellularLocation>
        <location evidence="1">Cell membrane</location>
        <topology evidence="1">Multi-pass membrane protein</topology>
    </subcellularLocation>
</comment>
<feature type="transmembrane region" description="Helical" evidence="7">
    <location>
        <begin position="102"/>
        <end position="122"/>
    </location>
</feature>
<reference evidence="8 9" key="1">
    <citation type="submission" date="2021-02" db="EMBL/GenBank/DDBJ databases">
        <title>Lactate utilizing bacteria of the human gut.</title>
        <authorList>
            <person name="Sheridan P.O."/>
        </authorList>
    </citation>
    <scope>NUCLEOTIDE SEQUENCE [LARGE SCALE GENOMIC DNA]</scope>
    <source>
        <strain evidence="8 9">HTF-83D</strain>
    </source>
</reference>
<keyword evidence="6 7" id="KW-0472">Membrane</keyword>
<proteinExistence type="inferred from homology"/>
<protein>
    <submittedName>
        <fullName evidence="8">Chromate transporter</fullName>
    </submittedName>
</protein>
<dbReference type="InterPro" id="IPR052518">
    <property type="entry name" value="CHR_Transporter"/>
</dbReference>
<evidence type="ECO:0000256" key="5">
    <source>
        <dbReference type="ARBA" id="ARBA00022989"/>
    </source>
</evidence>
<gene>
    <name evidence="8" type="ORF">JYQ75_08035</name>
</gene>
<keyword evidence="4 7" id="KW-0812">Transmembrane</keyword>
<feature type="transmembrane region" description="Helical" evidence="7">
    <location>
        <begin position="250"/>
        <end position="269"/>
    </location>
</feature>
<feature type="transmembrane region" description="Helical" evidence="7">
    <location>
        <begin position="225"/>
        <end position="244"/>
    </location>
</feature>
<accession>A0ABS3ZJ47</accession>
<comment type="caution">
    <text evidence="8">The sequence shown here is derived from an EMBL/GenBank/DDBJ whole genome shotgun (WGS) entry which is preliminary data.</text>
</comment>
<keyword evidence="3" id="KW-1003">Cell membrane</keyword>
<dbReference type="RefSeq" id="WP_209293543.1">
    <property type="nucleotide sequence ID" value="NZ_JAFIQO010000116.1"/>
</dbReference>
<evidence type="ECO:0000256" key="7">
    <source>
        <dbReference type="SAM" id="Phobius"/>
    </source>
</evidence>
<evidence type="ECO:0000313" key="8">
    <source>
        <dbReference type="EMBL" id="MBP0057342.1"/>
    </source>
</evidence>
<feature type="transmembrane region" description="Helical" evidence="7">
    <location>
        <begin position="134"/>
        <end position="155"/>
    </location>
</feature>
<dbReference type="InterPro" id="IPR003370">
    <property type="entry name" value="Chromate_transpt"/>
</dbReference>
<evidence type="ECO:0000256" key="2">
    <source>
        <dbReference type="ARBA" id="ARBA00005262"/>
    </source>
</evidence>
<dbReference type="PANTHER" id="PTHR43663:SF1">
    <property type="entry name" value="CHROMATE TRANSPORTER"/>
    <property type="match status" value="1"/>
</dbReference>
<evidence type="ECO:0000256" key="4">
    <source>
        <dbReference type="ARBA" id="ARBA00022692"/>
    </source>
</evidence>
<name>A0ABS3ZJ47_9FIRM</name>
<sequence length="508" mass="53953">MNITAIQISEKRQKVKTSDESIKMRKFISMTATMLKIGFIGFGGGSALIPVIEEEVVEKDKIVSEEEFNDDVMIASITPGALPVEVATGIGRQSSGLKGMAAAATAMALPGALLTVLLQAVISSAGSMVKSQINYLSVGISAFIILTLLAYSLGTVRQAVNKREGQLYSLIILGVFLLSGEKSIYQLFGLNIKPIFALSTIQVLGAAFFVILFTKGHLRCLRRSIPAVIITGCYLLCVGSAHIIPLEAKPFILALMAVLAVLGLAQSVLESPQKKAFPVKRLVTSVGFWLIFVAMFSIPAMFLTAKALRFIGMGWLSSVMSFGGGDAYLSVAQGLFVEGGVINNADFYGNVVSVANALPGSILCKILTGIAYDVGYNLNGSIIEGLFVALSGFACSVAASGAIFELVFCVYEKYESLQIFAVVKHFVRPIISGLLLTVAVSLYTSGICGQIQAAAGGNSSIVAFVITFLVIIANLVLMIMQRRGKNIHLIWKIVISAGISSIGCNLLF</sequence>
<evidence type="ECO:0000256" key="3">
    <source>
        <dbReference type="ARBA" id="ARBA00022475"/>
    </source>
</evidence>
<dbReference type="Pfam" id="PF02417">
    <property type="entry name" value="Chromate_transp"/>
    <property type="match status" value="2"/>
</dbReference>
<dbReference type="Proteomes" id="UP001315001">
    <property type="component" value="Unassembled WGS sequence"/>
</dbReference>
<keyword evidence="5 7" id="KW-1133">Transmembrane helix</keyword>
<evidence type="ECO:0000256" key="1">
    <source>
        <dbReference type="ARBA" id="ARBA00004651"/>
    </source>
</evidence>
<feature type="transmembrane region" description="Helical" evidence="7">
    <location>
        <begin position="461"/>
        <end position="480"/>
    </location>
</feature>
<feature type="transmembrane region" description="Helical" evidence="7">
    <location>
        <begin position="281"/>
        <end position="303"/>
    </location>
</feature>
<evidence type="ECO:0000313" key="9">
    <source>
        <dbReference type="Proteomes" id="UP001315001"/>
    </source>
</evidence>